<dbReference type="EMBL" id="DXCH01000213">
    <property type="protein sequence ID" value="HIZ07814.1"/>
    <property type="molecule type" value="Genomic_DNA"/>
</dbReference>
<evidence type="ECO:0000313" key="1">
    <source>
        <dbReference type="EMBL" id="HIZ07814.1"/>
    </source>
</evidence>
<dbReference type="Proteomes" id="UP000824024">
    <property type="component" value="Unassembled WGS sequence"/>
</dbReference>
<name>A0A9D2D3F9_9FIRM</name>
<dbReference type="Pfam" id="PF12646">
    <property type="entry name" value="DUF3783"/>
    <property type="match status" value="1"/>
</dbReference>
<evidence type="ECO:0000313" key="2">
    <source>
        <dbReference type="Proteomes" id="UP000824024"/>
    </source>
</evidence>
<organism evidence="1 2">
    <name type="scientific">Candidatus Eubacterium avistercoris</name>
    <dbReference type="NCBI Taxonomy" id="2838567"/>
    <lineage>
        <taxon>Bacteria</taxon>
        <taxon>Bacillati</taxon>
        <taxon>Bacillota</taxon>
        <taxon>Clostridia</taxon>
        <taxon>Eubacteriales</taxon>
        <taxon>Eubacteriaceae</taxon>
        <taxon>Eubacterium</taxon>
    </lineage>
</organism>
<gene>
    <name evidence="1" type="ORF">IAA08_07765</name>
</gene>
<proteinExistence type="predicted"/>
<dbReference type="InterPro" id="IPR016621">
    <property type="entry name" value="UCP014543"/>
</dbReference>
<reference evidence="1" key="2">
    <citation type="submission" date="2021-04" db="EMBL/GenBank/DDBJ databases">
        <authorList>
            <person name="Gilroy R."/>
        </authorList>
    </citation>
    <scope>NUCLEOTIDE SEQUENCE</scope>
    <source>
        <strain evidence="1">CHK192-9172</strain>
    </source>
</reference>
<sequence length="123" mass="14493">MMKQEVLMYNLNTEKGRKIKMICIRMKIKIKEILPEQYLEPVGYLAGIEGIEPNGRIYEGTGFDEEMLLMKGFDQGTLDRFLREFSRNRIERVDLKAVLTPGNVRWSSLELYEEIKKEHEALH</sequence>
<dbReference type="AlphaFoldDB" id="A0A9D2D3F9"/>
<reference evidence="1" key="1">
    <citation type="journal article" date="2021" name="PeerJ">
        <title>Extensive microbial diversity within the chicken gut microbiome revealed by metagenomics and culture.</title>
        <authorList>
            <person name="Gilroy R."/>
            <person name="Ravi A."/>
            <person name="Getino M."/>
            <person name="Pursley I."/>
            <person name="Horton D.L."/>
            <person name="Alikhan N.F."/>
            <person name="Baker D."/>
            <person name="Gharbi K."/>
            <person name="Hall N."/>
            <person name="Watson M."/>
            <person name="Adriaenssens E.M."/>
            <person name="Foster-Nyarko E."/>
            <person name="Jarju S."/>
            <person name="Secka A."/>
            <person name="Antonio M."/>
            <person name="Oren A."/>
            <person name="Chaudhuri R.R."/>
            <person name="La Ragione R."/>
            <person name="Hildebrand F."/>
            <person name="Pallen M.J."/>
        </authorList>
    </citation>
    <scope>NUCLEOTIDE SEQUENCE</scope>
    <source>
        <strain evidence="1">CHK192-9172</strain>
    </source>
</reference>
<protein>
    <submittedName>
        <fullName evidence="1">DUF3783 domain-containing protein</fullName>
    </submittedName>
</protein>
<comment type="caution">
    <text evidence="1">The sequence shown here is derived from an EMBL/GenBank/DDBJ whole genome shotgun (WGS) entry which is preliminary data.</text>
</comment>
<accession>A0A9D2D3F9</accession>